<reference evidence="1 2" key="1">
    <citation type="submission" date="2017-10" db="EMBL/GenBank/DDBJ databases">
        <title>Frigbacter circumglobatus gen. nov. sp. nov., isolated from sediment cultured in situ.</title>
        <authorList>
            <person name="Zhao Z."/>
        </authorList>
    </citation>
    <scope>NUCLEOTIDE SEQUENCE [LARGE SCALE GENOMIC DNA]</scope>
    <source>
        <strain evidence="1 2">ZYL</strain>
    </source>
</reference>
<sequence>MTGRTYKVSAIMIVGALLLLVSSGLPARATASEEKAVRAVLDQIFDAMRAGDSGPLKTLILQDAPLNRIMPGKPLHHGDLSKWTAWVDGLQPGQADEQIFDVKINVEGALASAWAPFTIALDGELKSCGVNHFTLVKLDDAWKVSALIDTHTPEKCPTK</sequence>
<dbReference type="InParanoid" id="A0A2G4YT90"/>
<dbReference type="Gene3D" id="3.10.450.50">
    <property type="match status" value="1"/>
</dbReference>
<organism evidence="1 2">
    <name type="scientific">Paremcibacter congregatus</name>
    <dbReference type="NCBI Taxonomy" id="2043170"/>
    <lineage>
        <taxon>Bacteria</taxon>
        <taxon>Pseudomonadati</taxon>
        <taxon>Pseudomonadota</taxon>
        <taxon>Alphaproteobacteria</taxon>
        <taxon>Emcibacterales</taxon>
        <taxon>Emcibacteraceae</taxon>
        <taxon>Paremcibacter</taxon>
    </lineage>
</organism>
<dbReference type="InterPro" id="IPR032710">
    <property type="entry name" value="NTF2-like_dom_sf"/>
</dbReference>
<evidence type="ECO:0000313" key="1">
    <source>
        <dbReference type="EMBL" id="PHZ85548.1"/>
    </source>
</evidence>
<evidence type="ECO:0008006" key="3">
    <source>
        <dbReference type="Google" id="ProtNLM"/>
    </source>
</evidence>
<dbReference type="InterPro" id="IPR039437">
    <property type="entry name" value="FrzH/put_lumazine-bd"/>
</dbReference>
<protein>
    <recommendedName>
        <fullName evidence="3">DUF4440 domain-containing protein</fullName>
    </recommendedName>
</protein>
<name>A0A2G4YT90_9PROT</name>
<evidence type="ECO:0000313" key="2">
    <source>
        <dbReference type="Proteomes" id="UP000229730"/>
    </source>
</evidence>
<proteinExistence type="predicted"/>
<accession>A0A2G4YT90</accession>
<dbReference type="OrthoDB" id="8754772at2"/>
<dbReference type="AlphaFoldDB" id="A0A2G4YT90"/>
<keyword evidence="2" id="KW-1185">Reference proteome</keyword>
<dbReference type="Proteomes" id="UP000229730">
    <property type="component" value="Unassembled WGS sequence"/>
</dbReference>
<dbReference type="RefSeq" id="WP_099471131.1">
    <property type="nucleotide sequence ID" value="NZ_CP041025.1"/>
</dbReference>
<dbReference type="SUPFAM" id="SSF54427">
    <property type="entry name" value="NTF2-like"/>
    <property type="match status" value="1"/>
</dbReference>
<comment type="caution">
    <text evidence="1">The sequence shown here is derived from an EMBL/GenBank/DDBJ whole genome shotgun (WGS) entry which is preliminary data.</text>
</comment>
<dbReference type="Pfam" id="PF12893">
    <property type="entry name" value="Lumazine_bd_2"/>
    <property type="match status" value="1"/>
</dbReference>
<dbReference type="EMBL" id="PDEM01000009">
    <property type="protein sequence ID" value="PHZ85548.1"/>
    <property type="molecule type" value="Genomic_DNA"/>
</dbReference>
<gene>
    <name evidence="1" type="ORF">CRD36_02310</name>
</gene>